<evidence type="ECO:0000256" key="1">
    <source>
        <dbReference type="ARBA" id="ARBA00005466"/>
    </source>
</evidence>
<dbReference type="Gene3D" id="3.30.465.10">
    <property type="match status" value="1"/>
</dbReference>
<dbReference type="InterPro" id="IPR016166">
    <property type="entry name" value="FAD-bd_PCMH"/>
</dbReference>
<dbReference type="Proteomes" id="UP001390339">
    <property type="component" value="Unassembled WGS sequence"/>
</dbReference>
<keyword evidence="2" id="KW-0285">Flavoprotein</keyword>
<feature type="chain" id="PRO_5046227340" evidence="5">
    <location>
        <begin position="22"/>
        <end position="507"/>
    </location>
</feature>
<comment type="caution">
    <text evidence="7">The sequence shown here is derived from an EMBL/GenBank/DDBJ whole genome shotgun (WGS) entry which is preliminary data.</text>
</comment>
<sequence length="507" mass="55277">MMKKGALITIAAVVVSTVATAGPLANTCCDALSHSPVLGDKILYPSSSAYEHRIKDYYSATAALRPWCMVLPLNPTDVSETMRVISSNKCPFGMRGGGHSVFAGSSSTDHGVTIDLGYMNHTSYDPETKLASVRPGGTWADVYGALGPHNVTATGARSSLVGVGGFLLGGGNSLHASAYGWGCQNVENFEVVLANGSVVDANHRENPDLWLGLRGGSANLGVVTRFDMRTIPEPLTWGGGRFWAYNMSDAVVEATVKFADTIEDHVDCSVESMFGWDPASNQSSDGMYIAASLDNVRNVAFPEGLRDFLAIEGVTRDFLESRTVLDRTNIGNGQEGLQNVWVTGTYNNDIRILRYGLKRFEKLVEQLKTHIGYENDKGLNSLIQYQPITEPMIRNGDGPSVLGLENYFAKAGKSAGMLSIVLLSVAKASNLDTLERIGHEYQRDMDQHATELGVNWGWKYLNYADRSEDPIARYGDQSVAFLRKVSKRYDPDGVFQNLRQTGFKIPM</sequence>
<name>A0ABR2HJS8_9PEZI</name>
<dbReference type="PANTHER" id="PTHR42973:SF53">
    <property type="entry name" value="FAD-BINDING PCMH-TYPE DOMAIN-CONTAINING PROTEIN-RELATED"/>
    <property type="match status" value="1"/>
</dbReference>
<dbReference type="InterPro" id="IPR050416">
    <property type="entry name" value="FAD-linked_Oxidoreductase"/>
</dbReference>
<dbReference type="PROSITE" id="PS51387">
    <property type="entry name" value="FAD_PCMH"/>
    <property type="match status" value="1"/>
</dbReference>
<comment type="similarity">
    <text evidence="1">Belongs to the oxygen-dependent FAD-linked oxidoreductase family.</text>
</comment>
<evidence type="ECO:0000259" key="6">
    <source>
        <dbReference type="PROSITE" id="PS51387"/>
    </source>
</evidence>
<dbReference type="SUPFAM" id="SSF56176">
    <property type="entry name" value="FAD-binding/transporter-associated domain-like"/>
    <property type="match status" value="1"/>
</dbReference>
<proteinExistence type="inferred from homology"/>
<gene>
    <name evidence="7" type="ORF">PGQ11_014933</name>
</gene>
<keyword evidence="5" id="KW-0732">Signal</keyword>
<dbReference type="PANTHER" id="PTHR42973">
    <property type="entry name" value="BINDING OXIDOREDUCTASE, PUTATIVE (AFU_ORTHOLOGUE AFUA_1G17690)-RELATED"/>
    <property type="match status" value="1"/>
</dbReference>
<reference evidence="7 8" key="1">
    <citation type="journal article" date="2024" name="IMA Fungus">
        <title>Apiospora arundinis, a panoply of carbohydrate-active enzymes and secondary metabolites.</title>
        <authorList>
            <person name="Sorensen T."/>
            <person name="Petersen C."/>
            <person name="Muurmann A.T."/>
            <person name="Christiansen J.V."/>
            <person name="Brundto M.L."/>
            <person name="Overgaard C.K."/>
            <person name="Boysen A.T."/>
            <person name="Wollenberg R.D."/>
            <person name="Larsen T.O."/>
            <person name="Sorensen J.L."/>
            <person name="Nielsen K.L."/>
            <person name="Sondergaard T.E."/>
        </authorList>
    </citation>
    <scope>NUCLEOTIDE SEQUENCE [LARGE SCALE GENOMIC DNA]</scope>
    <source>
        <strain evidence="7 8">AAU 773</strain>
    </source>
</reference>
<evidence type="ECO:0000256" key="5">
    <source>
        <dbReference type="SAM" id="SignalP"/>
    </source>
</evidence>
<feature type="signal peptide" evidence="5">
    <location>
        <begin position="1"/>
        <end position="21"/>
    </location>
</feature>
<evidence type="ECO:0000313" key="7">
    <source>
        <dbReference type="EMBL" id="KAK8848453.1"/>
    </source>
</evidence>
<dbReference type="InterPro" id="IPR036318">
    <property type="entry name" value="FAD-bd_PCMH-like_sf"/>
</dbReference>
<keyword evidence="3" id="KW-0274">FAD</keyword>
<keyword evidence="4" id="KW-0560">Oxidoreductase</keyword>
<dbReference type="EMBL" id="JAPCWZ010000010">
    <property type="protein sequence ID" value="KAK8848453.1"/>
    <property type="molecule type" value="Genomic_DNA"/>
</dbReference>
<dbReference type="InterPro" id="IPR006094">
    <property type="entry name" value="Oxid_FAD_bind_N"/>
</dbReference>
<evidence type="ECO:0000256" key="2">
    <source>
        <dbReference type="ARBA" id="ARBA00022630"/>
    </source>
</evidence>
<protein>
    <submittedName>
        <fullName evidence="7">FAD binding domain-containing protein</fullName>
    </submittedName>
</protein>
<dbReference type="InterPro" id="IPR016169">
    <property type="entry name" value="FAD-bd_PCMH_sub2"/>
</dbReference>
<dbReference type="Pfam" id="PF01565">
    <property type="entry name" value="FAD_binding_4"/>
    <property type="match status" value="1"/>
</dbReference>
<evidence type="ECO:0000313" key="8">
    <source>
        <dbReference type="Proteomes" id="UP001390339"/>
    </source>
</evidence>
<evidence type="ECO:0000256" key="3">
    <source>
        <dbReference type="ARBA" id="ARBA00022827"/>
    </source>
</evidence>
<accession>A0ABR2HJS8</accession>
<organism evidence="7 8">
    <name type="scientific">Apiospora arundinis</name>
    <dbReference type="NCBI Taxonomy" id="335852"/>
    <lineage>
        <taxon>Eukaryota</taxon>
        <taxon>Fungi</taxon>
        <taxon>Dikarya</taxon>
        <taxon>Ascomycota</taxon>
        <taxon>Pezizomycotina</taxon>
        <taxon>Sordariomycetes</taxon>
        <taxon>Xylariomycetidae</taxon>
        <taxon>Amphisphaeriales</taxon>
        <taxon>Apiosporaceae</taxon>
        <taxon>Apiospora</taxon>
    </lineage>
</organism>
<feature type="domain" description="FAD-binding PCMH-type" evidence="6">
    <location>
        <begin position="62"/>
        <end position="233"/>
    </location>
</feature>
<evidence type="ECO:0000256" key="4">
    <source>
        <dbReference type="ARBA" id="ARBA00023002"/>
    </source>
</evidence>
<keyword evidence="8" id="KW-1185">Reference proteome</keyword>